<gene>
    <name evidence="2" type="ORF">HNR19_004108</name>
</gene>
<proteinExistence type="predicted"/>
<feature type="signal peptide" evidence="1">
    <location>
        <begin position="1"/>
        <end position="25"/>
    </location>
</feature>
<feature type="chain" id="PRO_5039629107" description="Lipoprotein" evidence="1">
    <location>
        <begin position="26"/>
        <end position="149"/>
    </location>
</feature>
<reference evidence="2 3" key="1">
    <citation type="submission" date="2020-07" db="EMBL/GenBank/DDBJ databases">
        <title>Sequencing the genomes of 1000 actinobacteria strains.</title>
        <authorList>
            <person name="Klenk H.-P."/>
        </authorList>
    </citation>
    <scope>NUCLEOTIDE SEQUENCE [LARGE SCALE GENOMIC DNA]</scope>
    <source>
        <strain evidence="2 3">DSM 103833</strain>
    </source>
</reference>
<dbReference type="AlphaFoldDB" id="A0A853C5Q8"/>
<keyword evidence="3" id="KW-1185">Reference proteome</keyword>
<name>A0A853C5Q8_9ACTN</name>
<accession>A0A853C5Q8</accession>
<evidence type="ECO:0008006" key="4">
    <source>
        <dbReference type="Google" id="ProtNLM"/>
    </source>
</evidence>
<evidence type="ECO:0000256" key="1">
    <source>
        <dbReference type="SAM" id="SignalP"/>
    </source>
</evidence>
<comment type="caution">
    <text evidence="2">The sequence shown here is derived from an EMBL/GenBank/DDBJ whole genome shotgun (WGS) entry which is preliminary data.</text>
</comment>
<dbReference type="Proteomes" id="UP000530424">
    <property type="component" value="Unassembled WGS sequence"/>
</dbReference>
<dbReference type="RefSeq" id="WP_179669715.1">
    <property type="nucleotide sequence ID" value="NZ_JACCFP010000001.1"/>
</dbReference>
<keyword evidence="1" id="KW-0732">Signal</keyword>
<evidence type="ECO:0000313" key="2">
    <source>
        <dbReference type="EMBL" id="NYJ03410.1"/>
    </source>
</evidence>
<sequence length="149" mass="15640">MTRFKRPAAAAGAAALLAFSLSACGGGGDGADAPDNASKDEFCESWNNAFENLTNTEEPTDEDFEAFQDAVADLGDVGTPEGISEEQREGFEVFVDAVADASTEDLNSDQIPGVSEDDSAKAEAFVEYAVTECTEVPDADELLEDAPTE</sequence>
<evidence type="ECO:0000313" key="3">
    <source>
        <dbReference type="Proteomes" id="UP000530424"/>
    </source>
</evidence>
<protein>
    <recommendedName>
        <fullName evidence="4">Lipoprotein</fullName>
    </recommendedName>
</protein>
<organism evidence="2 3">
    <name type="scientific">Nocardioides thalensis</name>
    <dbReference type="NCBI Taxonomy" id="1914755"/>
    <lineage>
        <taxon>Bacteria</taxon>
        <taxon>Bacillati</taxon>
        <taxon>Actinomycetota</taxon>
        <taxon>Actinomycetes</taxon>
        <taxon>Propionibacteriales</taxon>
        <taxon>Nocardioidaceae</taxon>
        <taxon>Nocardioides</taxon>
    </lineage>
</organism>
<dbReference type="EMBL" id="JACCFP010000001">
    <property type="protein sequence ID" value="NYJ03410.1"/>
    <property type="molecule type" value="Genomic_DNA"/>
</dbReference>
<dbReference type="PROSITE" id="PS51257">
    <property type="entry name" value="PROKAR_LIPOPROTEIN"/>
    <property type="match status" value="1"/>
</dbReference>